<protein>
    <recommendedName>
        <fullName evidence="10">Bestrophin homolog</fullName>
    </recommendedName>
</protein>
<dbReference type="EMBL" id="CDMZ01001015">
    <property type="protein sequence ID" value="CEM25763.1"/>
    <property type="molecule type" value="Genomic_DNA"/>
</dbReference>
<feature type="transmembrane region" description="Helical" evidence="8">
    <location>
        <begin position="226"/>
        <end position="248"/>
    </location>
</feature>
<feature type="transmembrane region" description="Helical" evidence="8">
    <location>
        <begin position="21"/>
        <end position="43"/>
    </location>
</feature>
<keyword evidence="2" id="KW-0813">Transport</keyword>
<dbReference type="Pfam" id="PF25539">
    <property type="entry name" value="Bestrophin_2"/>
    <property type="match status" value="1"/>
</dbReference>
<evidence type="ECO:0000256" key="1">
    <source>
        <dbReference type="ARBA" id="ARBA00004141"/>
    </source>
</evidence>
<organism evidence="9">
    <name type="scientific">Chromera velia CCMP2878</name>
    <dbReference type="NCBI Taxonomy" id="1169474"/>
    <lineage>
        <taxon>Eukaryota</taxon>
        <taxon>Sar</taxon>
        <taxon>Alveolata</taxon>
        <taxon>Colpodellida</taxon>
        <taxon>Chromeraceae</taxon>
        <taxon>Chromera</taxon>
    </lineage>
</organism>
<gene>
    <name evidence="9" type="ORF">Cvel_4408</name>
</gene>
<evidence type="ECO:0000256" key="6">
    <source>
        <dbReference type="ARBA" id="ARBA00023136"/>
    </source>
</evidence>
<dbReference type="InterPro" id="IPR044669">
    <property type="entry name" value="YneE/VCCN1/2-like"/>
</dbReference>
<reference evidence="9" key="1">
    <citation type="submission" date="2014-11" db="EMBL/GenBank/DDBJ databases">
        <authorList>
            <person name="Otto D Thomas"/>
            <person name="Naeem Raeece"/>
        </authorList>
    </citation>
    <scope>NUCLEOTIDE SEQUENCE</scope>
</reference>
<name>A0A0G4GA60_9ALVE</name>
<evidence type="ECO:0000256" key="3">
    <source>
        <dbReference type="ARBA" id="ARBA00022692"/>
    </source>
</evidence>
<dbReference type="PANTHER" id="PTHR33281">
    <property type="entry name" value="UPF0187 PROTEIN YNEE"/>
    <property type="match status" value="1"/>
</dbReference>
<sequence length="514" mass="55830">MIVYDKYRWWSLRVLLKCSGSAIPHVLPFSIIAGAWAYALRYYDLIPPTNGGDLFFHPAPAMNFFLVVSLALTFHTSQAYSRYWEARTHLQSMSTKWLDAAFEACLFDAPADLQGVAHGPAWRLQVVHLCSLLHGSAISYLSRQSGSSLNVIGGIDQEEASALEDAGDQVYLVKKWLVEMFLSRQADGGLSQQGPIVARLYGAVADGISAFNQACKIEDTPFPFPYVQMIQVFMIALTFFLPVLIVSFERDTWLAVPISAVAVGCFHCLSYAAHAMESPFGERANDLPLADIQDDFNERLFLLLPDFAPPFPHRVCSSAAASITYAQVKEKILAQEPPDQDPLGAQRTTAGGRGSRGGIDSADGGEGSSEEEGGDYRGGFADRFKKAAAPVKHPSLSERVPSRKSLLQQQQQPGETEKAQHAAVLQDAFNQQQQPQLQRRGSGKGKVGLEEGHGAKTQTYAQTQQVQVTGSPPRTQPAAVPSPLTAVPAYAQGPPPGAFLLPSTQSSIMPPQQV</sequence>
<evidence type="ECO:0000256" key="4">
    <source>
        <dbReference type="ARBA" id="ARBA00022989"/>
    </source>
</evidence>
<accession>A0A0G4GA60</accession>
<keyword evidence="3 8" id="KW-0812">Transmembrane</keyword>
<comment type="subcellular location">
    <subcellularLocation>
        <location evidence="1">Membrane</location>
        <topology evidence="1">Multi-pass membrane protein</topology>
    </subcellularLocation>
</comment>
<evidence type="ECO:0000256" key="5">
    <source>
        <dbReference type="ARBA" id="ARBA00023065"/>
    </source>
</evidence>
<evidence type="ECO:0000256" key="2">
    <source>
        <dbReference type="ARBA" id="ARBA00022448"/>
    </source>
</evidence>
<dbReference type="GO" id="GO:0016020">
    <property type="term" value="C:membrane"/>
    <property type="evidence" value="ECO:0007669"/>
    <property type="project" value="UniProtKB-SubCell"/>
</dbReference>
<evidence type="ECO:0008006" key="10">
    <source>
        <dbReference type="Google" id="ProtNLM"/>
    </source>
</evidence>
<dbReference type="PANTHER" id="PTHR33281:SF20">
    <property type="match status" value="1"/>
</dbReference>
<feature type="non-terminal residue" evidence="9">
    <location>
        <position position="514"/>
    </location>
</feature>
<evidence type="ECO:0000256" key="8">
    <source>
        <dbReference type="SAM" id="Phobius"/>
    </source>
</evidence>
<feature type="compositionally biased region" description="Low complexity" evidence="7">
    <location>
        <begin position="457"/>
        <end position="469"/>
    </location>
</feature>
<proteinExistence type="predicted"/>
<dbReference type="GO" id="GO:0005254">
    <property type="term" value="F:chloride channel activity"/>
    <property type="evidence" value="ECO:0007669"/>
    <property type="project" value="InterPro"/>
</dbReference>
<evidence type="ECO:0000313" key="9">
    <source>
        <dbReference type="EMBL" id="CEM25763.1"/>
    </source>
</evidence>
<keyword evidence="6 8" id="KW-0472">Membrane</keyword>
<evidence type="ECO:0000256" key="7">
    <source>
        <dbReference type="SAM" id="MobiDB-lite"/>
    </source>
</evidence>
<keyword evidence="4 8" id="KW-1133">Transmembrane helix</keyword>
<dbReference type="AlphaFoldDB" id="A0A0G4GA60"/>
<feature type="region of interest" description="Disordered" evidence="7">
    <location>
        <begin position="334"/>
        <end position="491"/>
    </location>
</feature>
<feature type="compositionally biased region" description="Polar residues" evidence="7">
    <location>
        <begin position="405"/>
        <end position="414"/>
    </location>
</feature>
<keyword evidence="5" id="KW-0406">Ion transport</keyword>
<feature type="transmembrane region" description="Helical" evidence="8">
    <location>
        <begin position="55"/>
        <end position="74"/>
    </location>
</feature>